<feature type="transmembrane region" description="Helical" evidence="1">
    <location>
        <begin position="44"/>
        <end position="66"/>
    </location>
</feature>
<feature type="transmembrane region" description="Helical" evidence="1">
    <location>
        <begin position="178"/>
        <end position="198"/>
    </location>
</feature>
<reference evidence="2 3" key="1">
    <citation type="submission" date="2015-12" db="EMBL/GenBank/DDBJ databases">
        <title>The genome of Folsomia candida.</title>
        <authorList>
            <person name="Faddeeva A."/>
            <person name="Derks M.F."/>
            <person name="Anvar Y."/>
            <person name="Smit S."/>
            <person name="Van Straalen N."/>
            <person name="Roelofs D."/>
        </authorList>
    </citation>
    <scope>NUCLEOTIDE SEQUENCE [LARGE SCALE GENOMIC DNA]</scope>
    <source>
        <strain evidence="2 3">VU population</strain>
        <tissue evidence="2">Whole body</tissue>
    </source>
</reference>
<dbReference type="Proteomes" id="UP000198287">
    <property type="component" value="Unassembled WGS sequence"/>
</dbReference>
<keyword evidence="1" id="KW-0472">Membrane</keyword>
<feature type="transmembrane region" description="Helical" evidence="1">
    <location>
        <begin position="264"/>
        <end position="282"/>
    </location>
</feature>
<keyword evidence="1" id="KW-0812">Transmembrane</keyword>
<keyword evidence="3" id="KW-1185">Reference proteome</keyword>
<evidence type="ECO:0000256" key="1">
    <source>
        <dbReference type="SAM" id="Phobius"/>
    </source>
</evidence>
<organism evidence="2 3">
    <name type="scientific">Folsomia candida</name>
    <name type="common">Springtail</name>
    <dbReference type="NCBI Taxonomy" id="158441"/>
    <lineage>
        <taxon>Eukaryota</taxon>
        <taxon>Metazoa</taxon>
        <taxon>Ecdysozoa</taxon>
        <taxon>Arthropoda</taxon>
        <taxon>Hexapoda</taxon>
        <taxon>Collembola</taxon>
        <taxon>Entomobryomorpha</taxon>
        <taxon>Isotomoidea</taxon>
        <taxon>Isotomidae</taxon>
        <taxon>Proisotominae</taxon>
        <taxon>Folsomia</taxon>
    </lineage>
</organism>
<feature type="transmembrane region" description="Helical" evidence="1">
    <location>
        <begin position="72"/>
        <end position="94"/>
    </location>
</feature>
<dbReference type="EMBL" id="LNIX01000016">
    <property type="protein sequence ID" value="OXA46053.1"/>
    <property type="molecule type" value="Genomic_DNA"/>
</dbReference>
<name>A0A226DLE8_FOLCA</name>
<comment type="caution">
    <text evidence="2">The sequence shown here is derived from an EMBL/GenBank/DDBJ whole genome shotgun (WGS) entry which is preliminary data.</text>
</comment>
<proteinExistence type="predicted"/>
<evidence type="ECO:0000313" key="2">
    <source>
        <dbReference type="EMBL" id="OXA46053.1"/>
    </source>
</evidence>
<gene>
    <name evidence="2" type="ORF">Fcan01_19216</name>
</gene>
<keyword evidence="1" id="KW-1133">Transmembrane helix</keyword>
<evidence type="ECO:0000313" key="3">
    <source>
        <dbReference type="Proteomes" id="UP000198287"/>
    </source>
</evidence>
<protein>
    <submittedName>
        <fullName evidence="2">Uncharacterized protein</fullName>
    </submittedName>
</protein>
<accession>A0A226DLE8</accession>
<dbReference type="AlphaFoldDB" id="A0A226DLE8"/>
<feature type="transmembrane region" description="Helical" evidence="1">
    <location>
        <begin position="149"/>
        <end position="171"/>
    </location>
</feature>
<feature type="transmembrane region" description="Helical" evidence="1">
    <location>
        <begin position="210"/>
        <end position="231"/>
    </location>
</feature>
<sequence length="307" mass="34183">MVVTPLMWKSLDTFDQLDSHIWISPLKWDSKRSKFVWISAPRKLVGWAIVLLYSSLTVTICSGLMLLQLYGIVQLSLLNFILTAAIDGILGFAVMQEGSSLLYGETLAAVANELKHLEWESRQRAIIFGHLLLNCVQNLIHSLSKWNNITGHLTPLVLMFYNIFAITLSILNDGISTIIALAMGLACVIEVCTIFLAIKGRAVVPAAIYPIFPSLGFAIPVVSYTLLGDAVNVGETTRRLKTACNNHIAMRKDTVGYMKRRIRAVKVAQLSGGIFSYTLFFLNKCTKAMFYWSMLYYTNVACLSISL</sequence>